<accession>A0ACD5TL35</accession>
<dbReference type="Proteomes" id="UP001732700">
    <property type="component" value="Chromosome 1A"/>
</dbReference>
<organism evidence="1 2">
    <name type="scientific">Avena sativa</name>
    <name type="common">Oat</name>
    <dbReference type="NCBI Taxonomy" id="4498"/>
    <lineage>
        <taxon>Eukaryota</taxon>
        <taxon>Viridiplantae</taxon>
        <taxon>Streptophyta</taxon>
        <taxon>Embryophyta</taxon>
        <taxon>Tracheophyta</taxon>
        <taxon>Spermatophyta</taxon>
        <taxon>Magnoliopsida</taxon>
        <taxon>Liliopsida</taxon>
        <taxon>Poales</taxon>
        <taxon>Poaceae</taxon>
        <taxon>BOP clade</taxon>
        <taxon>Pooideae</taxon>
        <taxon>Poodae</taxon>
        <taxon>Poeae</taxon>
        <taxon>Poeae Chloroplast Group 1 (Aveneae type)</taxon>
        <taxon>Aveninae</taxon>
        <taxon>Avena</taxon>
    </lineage>
</organism>
<reference evidence="1" key="2">
    <citation type="submission" date="2025-09" db="UniProtKB">
        <authorList>
            <consortium name="EnsemblPlants"/>
        </authorList>
    </citation>
    <scope>IDENTIFICATION</scope>
</reference>
<keyword evidence="2" id="KW-1185">Reference proteome</keyword>
<reference evidence="1" key="1">
    <citation type="submission" date="2021-05" db="EMBL/GenBank/DDBJ databases">
        <authorList>
            <person name="Scholz U."/>
            <person name="Mascher M."/>
            <person name="Fiebig A."/>
        </authorList>
    </citation>
    <scope>NUCLEOTIDE SEQUENCE [LARGE SCALE GENOMIC DNA]</scope>
</reference>
<proteinExistence type="predicted"/>
<name>A0ACD5TL35_AVESA</name>
<sequence>MEDTEMPFLLAGTDEPPLAGVSDYRGRPVYRSTSGGWRSALFVVVLEVSSGFSFYGVQANLIMYLTGPLGRSNAAAASAVNAWVGTASLMPLLGAFIADSWLGRYRSIILAFTLYVLGYGMMTVASMLPAAAEVEEEAAGSTTPCSLQVALFYTSLYLIAVAQGADYPCALALAADQFDPNDPRDDAARSSFFNWWYFALAVGTTTALGGVGYVQEYFGWATGYGMLCAIVLCAFMVFLIGTSTYRLYTPTSGAANNPVTLLLARTLPAAVNNVKHVEEEEAAIAIAKAKHAEETRGMLHLLSIWAGCLSYGIVFAQIMTLFNKQGRTLDRRIFGSSSLELPSAALLLFGPATILVFVPFYDRVLVPLLRSMTANPSGLTLLQRLGTGIVLSLAAVSTAALVESRRLKVARDHGLVDDAGATVPMTWMWLLPQHVMMATASVFAEIGMQEFFYDQMPHELRSLGLALYYGVLGFGNFISVFLISLVESLTTTSAGGDSWIADNLNRAHLDYFYSLLAGLNAAGLTLFLWRASSYVYNDNNKRLR</sequence>
<dbReference type="EnsemblPlants" id="AVESA.00010b.r2.1AG0077760.1">
    <property type="protein sequence ID" value="AVESA.00010b.r2.1AG0077760.1.CDS"/>
    <property type="gene ID" value="AVESA.00010b.r2.1AG0077760"/>
</dbReference>
<evidence type="ECO:0000313" key="1">
    <source>
        <dbReference type="EnsemblPlants" id="AVESA.00010b.r2.1AG0077760.1.CDS"/>
    </source>
</evidence>
<protein>
    <submittedName>
        <fullName evidence="1">Uncharacterized protein</fullName>
    </submittedName>
</protein>
<evidence type="ECO:0000313" key="2">
    <source>
        <dbReference type="Proteomes" id="UP001732700"/>
    </source>
</evidence>